<dbReference type="Pfam" id="PF13715">
    <property type="entry name" value="CarbopepD_reg_2"/>
    <property type="match status" value="1"/>
</dbReference>
<feature type="signal peptide" evidence="4">
    <location>
        <begin position="1"/>
        <end position="18"/>
    </location>
</feature>
<dbReference type="PROSITE" id="PS50234">
    <property type="entry name" value="VWFA"/>
    <property type="match status" value="1"/>
</dbReference>
<proteinExistence type="predicted"/>
<dbReference type="InterPro" id="IPR026444">
    <property type="entry name" value="Secre_tail"/>
</dbReference>
<dbReference type="CDD" id="cd00198">
    <property type="entry name" value="vWFA"/>
    <property type="match status" value="1"/>
</dbReference>
<dbReference type="InterPro" id="IPR002035">
    <property type="entry name" value="VWF_A"/>
</dbReference>
<keyword evidence="7" id="KW-1185">Reference proteome</keyword>
<dbReference type="NCBIfam" id="TIGR04183">
    <property type="entry name" value="Por_Secre_tail"/>
    <property type="match status" value="1"/>
</dbReference>
<evidence type="ECO:0000313" key="7">
    <source>
        <dbReference type="Proteomes" id="UP001176429"/>
    </source>
</evidence>
<evidence type="ECO:0000256" key="1">
    <source>
        <dbReference type="ARBA" id="ARBA00004613"/>
    </source>
</evidence>
<dbReference type="InterPro" id="IPR056861">
    <property type="entry name" value="HMCN1-like_VWA"/>
</dbReference>
<reference evidence="6" key="1">
    <citation type="submission" date="2023-07" db="EMBL/GenBank/DDBJ databases">
        <authorList>
            <person name="Kim M.K."/>
        </authorList>
    </citation>
    <scope>NUCLEOTIDE SEQUENCE</scope>
    <source>
        <strain evidence="6">ASUV-10-1</strain>
    </source>
</reference>
<gene>
    <name evidence="6" type="ORF">Q5H93_23980</name>
</gene>
<dbReference type="InterPro" id="IPR008969">
    <property type="entry name" value="CarboxyPept-like_regulatory"/>
</dbReference>
<evidence type="ECO:0000259" key="5">
    <source>
        <dbReference type="PROSITE" id="PS50234"/>
    </source>
</evidence>
<dbReference type="SUPFAM" id="SSF49464">
    <property type="entry name" value="Carboxypeptidase regulatory domain-like"/>
    <property type="match status" value="1"/>
</dbReference>
<sequence length="607" mass="65397">MKTCLLILLLFFPLLVSAQSFTVRGVVRAKAGRAALPGVTVVEKGTANGTPTDVQGRFTLLTTGPAPRLVVSYIGYVSQEVAITQSIDSLVVLLAEDVKSLNEVVVVGYAAPASKRSLGYFASSVPARPVKGRLAGVSIASDDLRTDKKAKAAHPGPRAGAGILTAGEINDFSKWTLWPDIAQKDLSEWRQHWQISPLERYAVQLVTEDGFPVVGGAIFLKDGRDSLLWQAQSDNTGKGELWNNLFAAAKGKKAVSLQAVVDGKSYAVSHPTPFPDGINIIRVKRPCQAPSVVDIAFVVDATGSMGDEIQYLQAELQDVIAQAKDSLASSTINLGSVFYRDAGDAYVTRKTDISARIQQTIDFIGQQRADGGGDFPEAVDEALAVAVNELSWTSQAKARLLFLILDAPPHENPAVMASLQQSIQKAAAKGIRIIPIAASGIDKSTEYLMRSMALATNGTYVFLTDDSGVGDAHIKPTTDKFDVERLNTLLVRLISRYAYTADCRAVKARKAGALTADTVAVKSTPARRGNGYSWKCYPNPTPDILHVELEGEVKELFVTDVTGKIVLRAVPAQHKAAIQMGSFPTGIYFLKFFTGTKWEQAKFLVSR</sequence>
<evidence type="ECO:0000313" key="6">
    <source>
        <dbReference type="EMBL" id="MDO7877817.1"/>
    </source>
</evidence>
<dbReference type="SUPFAM" id="SSF53300">
    <property type="entry name" value="vWA-like"/>
    <property type="match status" value="1"/>
</dbReference>
<comment type="subcellular location">
    <subcellularLocation>
        <location evidence="1">Secreted</location>
    </subcellularLocation>
</comment>
<feature type="domain" description="VWFA" evidence="5">
    <location>
        <begin position="294"/>
        <end position="481"/>
    </location>
</feature>
<evidence type="ECO:0000256" key="2">
    <source>
        <dbReference type="ARBA" id="ARBA00022525"/>
    </source>
</evidence>
<organism evidence="6 7">
    <name type="scientific">Hymenobacter aranciens</name>
    <dbReference type="NCBI Taxonomy" id="3063996"/>
    <lineage>
        <taxon>Bacteria</taxon>
        <taxon>Pseudomonadati</taxon>
        <taxon>Bacteroidota</taxon>
        <taxon>Cytophagia</taxon>
        <taxon>Cytophagales</taxon>
        <taxon>Hymenobacteraceae</taxon>
        <taxon>Hymenobacter</taxon>
    </lineage>
</organism>
<dbReference type="PANTHER" id="PTHR47763">
    <property type="entry name" value="ALPHA-PROTEIN KINASE VWKA"/>
    <property type="match status" value="1"/>
</dbReference>
<evidence type="ECO:0000256" key="3">
    <source>
        <dbReference type="ARBA" id="ARBA00022729"/>
    </source>
</evidence>
<feature type="chain" id="PRO_5045409086" evidence="4">
    <location>
        <begin position="19"/>
        <end position="607"/>
    </location>
</feature>
<dbReference type="Pfam" id="PF18962">
    <property type="entry name" value="Por_Secre_tail"/>
    <property type="match status" value="1"/>
</dbReference>
<dbReference type="InterPro" id="IPR036465">
    <property type="entry name" value="vWFA_dom_sf"/>
</dbReference>
<dbReference type="Proteomes" id="UP001176429">
    <property type="component" value="Unassembled WGS sequence"/>
</dbReference>
<keyword evidence="2" id="KW-0964">Secreted</keyword>
<dbReference type="EMBL" id="JAUQSY010000028">
    <property type="protein sequence ID" value="MDO7877817.1"/>
    <property type="molecule type" value="Genomic_DNA"/>
</dbReference>
<accession>A0ABT9BHS2</accession>
<dbReference type="RefSeq" id="WP_305009276.1">
    <property type="nucleotide sequence ID" value="NZ_JAUQSY010000028.1"/>
</dbReference>
<protein>
    <submittedName>
        <fullName evidence="6">Carboxypeptidase-like regulatory domain-containing protein</fullName>
    </submittedName>
</protein>
<dbReference type="Gene3D" id="3.40.50.410">
    <property type="entry name" value="von Willebrand factor, type A domain"/>
    <property type="match status" value="1"/>
</dbReference>
<name>A0ABT9BHS2_9BACT</name>
<dbReference type="PANTHER" id="PTHR47763:SF1">
    <property type="entry name" value="DUF659 DOMAIN-CONTAINING PROTEIN"/>
    <property type="match status" value="1"/>
</dbReference>
<comment type="caution">
    <text evidence="6">The sequence shown here is derived from an EMBL/GenBank/DDBJ whole genome shotgun (WGS) entry which is preliminary data.</text>
</comment>
<dbReference type="SMART" id="SM00327">
    <property type="entry name" value="VWA"/>
    <property type="match status" value="1"/>
</dbReference>
<dbReference type="Pfam" id="PF25106">
    <property type="entry name" value="VWA_4"/>
    <property type="match status" value="1"/>
</dbReference>
<dbReference type="InterPro" id="IPR052969">
    <property type="entry name" value="Thr-specific_kinase-like"/>
</dbReference>
<evidence type="ECO:0000256" key="4">
    <source>
        <dbReference type="SAM" id="SignalP"/>
    </source>
</evidence>
<keyword evidence="3 4" id="KW-0732">Signal</keyword>